<dbReference type="EMBL" id="LVVM01000590">
    <property type="protein sequence ID" value="OJA20359.1"/>
    <property type="molecule type" value="Genomic_DNA"/>
</dbReference>
<sequence>MACVQDRHTYTLTNCKGGTVLDLSGGDNHSSKHHLSDITITVVPTNW</sequence>
<proteinExistence type="predicted"/>
<dbReference type="OrthoDB" id="2131701at2759"/>
<protein>
    <recommendedName>
        <fullName evidence="3">Ricin B lectin domain-containing protein</fullName>
    </recommendedName>
</protein>
<comment type="caution">
    <text evidence="1">The sequence shown here is derived from an EMBL/GenBank/DDBJ whole genome shotgun (WGS) entry which is preliminary data.</text>
</comment>
<reference evidence="1 2" key="1">
    <citation type="submission" date="2016-03" db="EMBL/GenBank/DDBJ databases">
        <title>Comparative genomics of the ectomycorrhizal sister species Rhizopogon vinicolor and Rhizopogon vesiculosus (Basidiomycota: Boletales) reveals a divergence of the mating type B locus.</title>
        <authorList>
            <person name="Mujic A.B."/>
            <person name="Kuo A."/>
            <person name="Tritt A."/>
            <person name="Lipzen A."/>
            <person name="Chen C."/>
            <person name="Johnson J."/>
            <person name="Sharma A."/>
            <person name="Barry K."/>
            <person name="Grigoriev I.V."/>
            <person name="Spatafora J.W."/>
        </authorList>
    </citation>
    <scope>NUCLEOTIDE SEQUENCE [LARGE SCALE GENOMIC DNA]</scope>
    <source>
        <strain evidence="1 2">AM-OR11-056</strain>
    </source>
</reference>
<evidence type="ECO:0008006" key="3">
    <source>
        <dbReference type="Google" id="ProtNLM"/>
    </source>
</evidence>
<evidence type="ECO:0000313" key="2">
    <source>
        <dbReference type="Proteomes" id="UP000183567"/>
    </source>
</evidence>
<organism evidence="1 2">
    <name type="scientific">Rhizopogon vesiculosus</name>
    <dbReference type="NCBI Taxonomy" id="180088"/>
    <lineage>
        <taxon>Eukaryota</taxon>
        <taxon>Fungi</taxon>
        <taxon>Dikarya</taxon>
        <taxon>Basidiomycota</taxon>
        <taxon>Agaricomycotina</taxon>
        <taxon>Agaricomycetes</taxon>
        <taxon>Agaricomycetidae</taxon>
        <taxon>Boletales</taxon>
        <taxon>Suillineae</taxon>
        <taxon>Rhizopogonaceae</taxon>
        <taxon>Rhizopogon</taxon>
    </lineage>
</organism>
<dbReference type="AlphaFoldDB" id="A0A1J8QI91"/>
<gene>
    <name evidence="1" type="ORF">AZE42_13730</name>
</gene>
<accession>A0A1J8QI91</accession>
<evidence type="ECO:0000313" key="1">
    <source>
        <dbReference type="EMBL" id="OJA20359.1"/>
    </source>
</evidence>
<dbReference type="Proteomes" id="UP000183567">
    <property type="component" value="Unassembled WGS sequence"/>
</dbReference>
<name>A0A1J8QI91_9AGAM</name>
<keyword evidence="2" id="KW-1185">Reference proteome</keyword>